<sequence length="443" mass="49143">MKYGLFLKLLRSLIYIKRFFWWIGSGADDMLAKIVYPVWQVGGYLYYKINYLFKKAGIEGLDSWTLNRKALQLFFFFLLMFIAIPETKFYVQKSTYLAGQNTIAYAITGPDEEYGLQEIIFDPSESYVTPSSDWRQGAVQSDQFSSYSQGEISWQAQNLSAAVAGGSALSRPMISPQATVAGKRREVIQYVVGDGDSLSSIAFQFGVSVATIMWENNLSLRSIIRPNDTLHIPPVTGVIHKVKRGDTLKKIASLYEAKIEDIVKFNKLKDNGSDLLAGESIVIPEGVKPQARSIARVPRTLPSVRQVAAPPRSLQRPSLAGFVWPTSVRLITQYFSWRHHALDIAGGNLSTPIYASKTGTVEISQCGWNRGYGCYVVVNHGGGVKTLYGHNSKLLVSSGDHVDTGQTIALMGNTGRVRGRTGIHTHFEIQMNGVRVNPLGYVR</sequence>
<dbReference type="Pfam" id="PF01476">
    <property type="entry name" value="LysM"/>
    <property type="match status" value="2"/>
</dbReference>
<dbReference type="InterPro" id="IPR050570">
    <property type="entry name" value="Cell_wall_metabolism_enzyme"/>
</dbReference>
<dbReference type="InterPro" id="IPR016047">
    <property type="entry name" value="M23ase_b-sheet_dom"/>
</dbReference>
<dbReference type="Gene3D" id="3.10.350.10">
    <property type="entry name" value="LysM domain"/>
    <property type="match status" value="2"/>
</dbReference>
<dbReference type="Pfam" id="PF01551">
    <property type="entry name" value="Peptidase_M23"/>
    <property type="match status" value="1"/>
</dbReference>
<feature type="domain" description="LysM" evidence="1">
    <location>
        <begin position="188"/>
        <end position="232"/>
    </location>
</feature>
<comment type="caution">
    <text evidence="2">The sequence shown here is derived from an EMBL/GenBank/DDBJ whole genome shotgun (WGS) entry which is preliminary data.</text>
</comment>
<dbReference type="PANTHER" id="PTHR21666:SF270">
    <property type="entry name" value="MUREIN HYDROLASE ACTIVATOR ENVC"/>
    <property type="match status" value="1"/>
</dbReference>
<dbReference type="AlphaFoldDB" id="A0A0G1NYA5"/>
<dbReference type="GO" id="GO:0004222">
    <property type="term" value="F:metalloendopeptidase activity"/>
    <property type="evidence" value="ECO:0007669"/>
    <property type="project" value="TreeGrafter"/>
</dbReference>
<proteinExistence type="predicted"/>
<dbReference type="InterPro" id="IPR036779">
    <property type="entry name" value="LysM_dom_sf"/>
</dbReference>
<feature type="domain" description="LysM" evidence="1">
    <location>
        <begin position="238"/>
        <end position="283"/>
    </location>
</feature>
<dbReference type="EMBL" id="LCMA01000023">
    <property type="protein sequence ID" value="KKU25654.1"/>
    <property type="molecule type" value="Genomic_DNA"/>
</dbReference>
<evidence type="ECO:0000313" key="2">
    <source>
        <dbReference type="EMBL" id="KKU25654.1"/>
    </source>
</evidence>
<name>A0A0G1NYA5_9BACT</name>
<dbReference type="InterPro" id="IPR011055">
    <property type="entry name" value="Dup_hybrid_motif"/>
</dbReference>
<gene>
    <name evidence="2" type="ORF">UX39_C0023G0003</name>
</gene>
<dbReference type="InterPro" id="IPR018392">
    <property type="entry name" value="LysM"/>
</dbReference>
<evidence type="ECO:0000313" key="3">
    <source>
        <dbReference type="Proteomes" id="UP000034175"/>
    </source>
</evidence>
<reference evidence="2 3" key="1">
    <citation type="journal article" date="2015" name="Nature">
        <title>rRNA introns, odd ribosomes, and small enigmatic genomes across a large radiation of phyla.</title>
        <authorList>
            <person name="Brown C.T."/>
            <person name="Hug L.A."/>
            <person name="Thomas B.C."/>
            <person name="Sharon I."/>
            <person name="Castelle C.J."/>
            <person name="Singh A."/>
            <person name="Wilkins M.J."/>
            <person name="Williams K.H."/>
            <person name="Banfield J.F."/>
        </authorList>
    </citation>
    <scope>NUCLEOTIDE SEQUENCE [LARGE SCALE GENOMIC DNA]</scope>
</reference>
<dbReference type="SMART" id="SM00257">
    <property type="entry name" value="LysM"/>
    <property type="match status" value="2"/>
</dbReference>
<dbReference type="SUPFAM" id="SSF54106">
    <property type="entry name" value="LysM domain"/>
    <property type="match status" value="1"/>
</dbReference>
<organism evidence="2 3">
    <name type="scientific">Candidatus Magasanikbacteria bacterium GW2011_GWA2_46_17</name>
    <dbReference type="NCBI Taxonomy" id="1619042"/>
    <lineage>
        <taxon>Bacteria</taxon>
        <taxon>Candidatus Magasanikiibacteriota</taxon>
    </lineage>
</organism>
<dbReference type="SUPFAM" id="SSF51261">
    <property type="entry name" value="Duplicated hybrid motif"/>
    <property type="match status" value="1"/>
</dbReference>
<dbReference type="CDD" id="cd00118">
    <property type="entry name" value="LysM"/>
    <property type="match status" value="2"/>
</dbReference>
<dbReference type="PROSITE" id="PS51782">
    <property type="entry name" value="LYSM"/>
    <property type="match status" value="2"/>
</dbReference>
<protein>
    <submittedName>
        <fullName evidence="2">Peptidase M23 family protein</fullName>
    </submittedName>
</protein>
<dbReference type="PANTHER" id="PTHR21666">
    <property type="entry name" value="PEPTIDASE-RELATED"/>
    <property type="match status" value="1"/>
</dbReference>
<dbReference type="CDD" id="cd12797">
    <property type="entry name" value="M23_peptidase"/>
    <property type="match status" value="1"/>
</dbReference>
<accession>A0A0G1NYA5</accession>
<dbReference type="Gene3D" id="2.70.70.10">
    <property type="entry name" value="Glucose Permease (Domain IIA)"/>
    <property type="match status" value="1"/>
</dbReference>
<evidence type="ECO:0000259" key="1">
    <source>
        <dbReference type="PROSITE" id="PS51782"/>
    </source>
</evidence>
<dbReference type="Proteomes" id="UP000034175">
    <property type="component" value="Unassembled WGS sequence"/>
</dbReference>